<dbReference type="RefSeq" id="WP_168685892.1">
    <property type="nucleotide sequence ID" value="NZ_JAAXPF010000012.1"/>
</dbReference>
<evidence type="ECO:0000313" key="3">
    <source>
        <dbReference type="EMBL" id="NKY69534.1"/>
    </source>
</evidence>
<dbReference type="Proteomes" id="UP000554284">
    <property type="component" value="Unassembled WGS sequence"/>
</dbReference>
<accession>A0A7X6LTE7</accession>
<reference evidence="2 5" key="2">
    <citation type="submission" date="2024-06" db="EMBL/GenBank/DDBJ databases">
        <title>Sequencing the genomes of 1000 actinobacteria strains.</title>
        <authorList>
            <person name="Klenk H.-P."/>
        </authorList>
    </citation>
    <scope>NUCLEOTIDE SEQUENCE [LARGE SCALE GENOMIC DNA]</scope>
    <source>
        <strain evidence="2 5">DSM 44265</strain>
    </source>
</reference>
<name>A0A7X6LTE7_9CORY</name>
<evidence type="ECO:0000313" key="4">
    <source>
        <dbReference type="Proteomes" id="UP000554284"/>
    </source>
</evidence>
<dbReference type="SUPFAM" id="SSF159941">
    <property type="entry name" value="MM3350-like"/>
    <property type="match status" value="1"/>
</dbReference>
<sequence>MTVSVLMIVEGASPEISRCVNVEETMTLGELAQIIDASLGFTGAATHLYVGHEGAQRCVYAEVPGAGEHHEDELTVAEMPPLTYVYDPAANWNVHVEVLGPSSIEGPTPMLVDAAGPDVVEACSGPELMTTFRNQARLLAAGIEPDLETITLMFSYLPVMPPERMLDRMTQADPVAVSTRIGNVAEEMFFDEVAAADAQDDGPGLAQHFDDFLQSRPDLLQIIDMDPHPERNPAMINAVTEFFGEMLEGPRDPAGVVAELMGIFSAGVPYDNGEVPPAVAGALRGVVQLPFPLTVADLLLDAGLLSLRGGQLTPTEAGLAFLNHPDPIPAAADHLRRGFEGLMGESTWRWIVESLVSGQPTDAETGDWLPWLEAFGIARETAPGQVVCTDQGLTLLQLHHAHYTGGN</sequence>
<dbReference type="EMBL" id="JBEPNZ010000001">
    <property type="protein sequence ID" value="MET3944695.1"/>
    <property type="molecule type" value="Genomic_DNA"/>
</dbReference>
<gene>
    <name evidence="3" type="ORF">HF989_09210</name>
    <name evidence="2" type="ORF">JOF50_001494</name>
</gene>
<feature type="domain" description="Plasmid pRiA4b Orf3-like" evidence="1">
    <location>
        <begin position="9"/>
        <end position="127"/>
    </location>
</feature>
<dbReference type="InterPro" id="IPR012912">
    <property type="entry name" value="Plasmid_pRiA4b_Orf3-like"/>
</dbReference>
<reference evidence="3 4" key="1">
    <citation type="submission" date="2020-04" db="EMBL/GenBank/DDBJ databases">
        <title>MicrobeNet Type strains.</title>
        <authorList>
            <person name="Nicholson A.C."/>
        </authorList>
    </citation>
    <scope>NUCLEOTIDE SEQUENCE [LARGE SCALE GENOMIC DNA]</scope>
    <source>
        <strain evidence="3 4">ATCC 700355</strain>
    </source>
</reference>
<dbReference type="Proteomes" id="UP001549139">
    <property type="component" value="Unassembled WGS sequence"/>
</dbReference>
<dbReference type="Pfam" id="PF07929">
    <property type="entry name" value="PRiA4_ORF3"/>
    <property type="match status" value="1"/>
</dbReference>
<evidence type="ECO:0000259" key="1">
    <source>
        <dbReference type="Pfam" id="PF07929"/>
    </source>
</evidence>
<evidence type="ECO:0000313" key="5">
    <source>
        <dbReference type="Proteomes" id="UP001549139"/>
    </source>
</evidence>
<keyword evidence="5" id="KW-1185">Reference proteome</keyword>
<dbReference type="Gene3D" id="3.10.290.30">
    <property type="entry name" value="MM3350-like"/>
    <property type="match status" value="1"/>
</dbReference>
<comment type="caution">
    <text evidence="3">The sequence shown here is derived from an EMBL/GenBank/DDBJ whole genome shotgun (WGS) entry which is preliminary data.</text>
</comment>
<dbReference type="InterPro" id="IPR024047">
    <property type="entry name" value="MM3350-like_sf"/>
</dbReference>
<organism evidence="3 4">
    <name type="scientific">Corynebacterium mucifaciens</name>
    <dbReference type="NCBI Taxonomy" id="57171"/>
    <lineage>
        <taxon>Bacteria</taxon>
        <taxon>Bacillati</taxon>
        <taxon>Actinomycetota</taxon>
        <taxon>Actinomycetes</taxon>
        <taxon>Mycobacteriales</taxon>
        <taxon>Corynebacteriaceae</taxon>
        <taxon>Corynebacterium</taxon>
    </lineage>
</organism>
<dbReference type="EMBL" id="JAAXPF010000012">
    <property type="protein sequence ID" value="NKY69534.1"/>
    <property type="molecule type" value="Genomic_DNA"/>
</dbReference>
<protein>
    <submittedName>
        <fullName evidence="3">Plasmid pRiA4b ORF-3 family protein</fullName>
    </submittedName>
</protein>
<evidence type="ECO:0000313" key="2">
    <source>
        <dbReference type="EMBL" id="MET3944695.1"/>
    </source>
</evidence>
<proteinExistence type="predicted"/>
<dbReference type="AlphaFoldDB" id="A0A7X6LTE7"/>